<evidence type="ECO:0000313" key="4">
    <source>
        <dbReference type="Proteomes" id="UP001642464"/>
    </source>
</evidence>
<evidence type="ECO:0000259" key="2">
    <source>
        <dbReference type="PROSITE" id="PS50042"/>
    </source>
</evidence>
<dbReference type="EMBL" id="CAXAMM010043539">
    <property type="protein sequence ID" value="CAK9110497.1"/>
    <property type="molecule type" value="Genomic_DNA"/>
</dbReference>
<name>A0ABP0SDL6_9DINO</name>
<dbReference type="InterPro" id="IPR000595">
    <property type="entry name" value="cNMP-bd_dom"/>
</dbReference>
<evidence type="ECO:0000313" key="3">
    <source>
        <dbReference type="EMBL" id="CAK9110497.1"/>
    </source>
</evidence>
<dbReference type="SMART" id="SM00100">
    <property type="entry name" value="cNMP"/>
    <property type="match status" value="1"/>
</dbReference>
<accession>A0ABP0SDL6</accession>
<dbReference type="PANTHER" id="PTHR23011:SF28">
    <property type="entry name" value="CYCLIC NUCLEOTIDE-BINDING DOMAIN CONTAINING PROTEIN"/>
    <property type="match status" value="1"/>
</dbReference>
<proteinExistence type="predicted"/>
<dbReference type="Pfam" id="PF00027">
    <property type="entry name" value="cNMP_binding"/>
    <property type="match status" value="1"/>
</dbReference>
<dbReference type="Gene3D" id="2.60.120.10">
    <property type="entry name" value="Jelly Rolls"/>
    <property type="match status" value="1"/>
</dbReference>
<dbReference type="PROSITE" id="PS50042">
    <property type="entry name" value="CNMP_BINDING_3"/>
    <property type="match status" value="1"/>
</dbReference>
<feature type="domain" description="Cyclic nucleotide-binding" evidence="2">
    <location>
        <begin position="412"/>
        <end position="515"/>
    </location>
</feature>
<dbReference type="Proteomes" id="UP001642464">
    <property type="component" value="Unassembled WGS sequence"/>
</dbReference>
<dbReference type="PANTHER" id="PTHR23011">
    <property type="entry name" value="CYCLIC NUCLEOTIDE-BINDING DOMAIN CONTAINING PROTEIN"/>
    <property type="match status" value="1"/>
</dbReference>
<evidence type="ECO:0000256" key="1">
    <source>
        <dbReference type="SAM" id="MobiDB-lite"/>
    </source>
</evidence>
<dbReference type="InterPro" id="IPR018490">
    <property type="entry name" value="cNMP-bd_dom_sf"/>
</dbReference>
<sequence length="653" mass="72377">MPHTVTPRASSLPDFLGIRLLSGFPPDAGVPVARKPLAPAALPGAALSQLPCRRAGVWGQCPVGRGAHRPGVCFPTDCHVEARKEQDGPVEDDFLKTKPVALEERWPYSVVAESELRILWVDAQLFKETCLDLSGEKAARRRVVEAWDATGSLEINGLEALLPTLKVPLLDDAEREVQVEVLKQAEVLHIPAGGHVAEIEGDCGALYIVLKGAVGKYQMDLPPWPPVEESRRQVMNEPQESAQKEEFASLRRRFARASEELEKLRSRHEKSPLDCSMQESLRVHFLTQLIERLSGELQGCEVEAEERKPDPEKPAAAPTSPSRGSAGVFLTSEPDLLDDPIDDWEDSLDQAVAEHLEGDCFGASRGVLERFVVHEDAVLLVLHADQLRSATERCEAQRRAQRGEMLQRSLGDEEVAQRLLPLFRQERYHKGTVLVKAGAMPSSLWLIVSGQCSQVNEADSKDVRGRFRRGSLGILEAGQFVGLSSLLFQRREPLTVTCASEVYALRAEHLSVAKLTPKVVEVLKSALQAKGAYLAQRMETLNALPARLDAKAERLRDELQRARVPLILDSPFLRRKHQVLLPGAHAWSLRSSQRVSGVRGDQGPSFGIAWLAELKTWVSLGGTSHGRRHWFWRKRLQTLVEHVDSGNAIFGVE</sequence>
<organism evidence="3 4">
    <name type="scientific">Durusdinium trenchii</name>
    <dbReference type="NCBI Taxonomy" id="1381693"/>
    <lineage>
        <taxon>Eukaryota</taxon>
        <taxon>Sar</taxon>
        <taxon>Alveolata</taxon>
        <taxon>Dinophyceae</taxon>
        <taxon>Suessiales</taxon>
        <taxon>Symbiodiniaceae</taxon>
        <taxon>Durusdinium</taxon>
    </lineage>
</organism>
<dbReference type="SUPFAM" id="SSF51206">
    <property type="entry name" value="cAMP-binding domain-like"/>
    <property type="match status" value="2"/>
</dbReference>
<gene>
    <name evidence="3" type="ORF">SCF082_LOCUS51318</name>
</gene>
<feature type="region of interest" description="Disordered" evidence="1">
    <location>
        <begin position="301"/>
        <end position="331"/>
    </location>
</feature>
<keyword evidence="4" id="KW-1185">Reference proteome</keyword>
<protein>
    <submittedName>
        <fullName evidence="3">Cyclic nucleotide-binding domain-containing protein</fullName>
    </submittedName>
</protein>
<comment type="caution">
    <text evidence="3">The sequence shown here is derived from an EMBL/GenBank/DDBJ whole genome shotgun (WGS) entry which is preliminary data.</text>
</comment>
<dbReference type="InterPro" id="IPR014710">
    <property type="entry name" value="RmlC-like_jellyroll"/>
</dbReference>
<dbReference type="CDD" id="cd00038">
    <property type="entry name" value="CAP_ED"/>
    <property type="match status" value="1"/>
</dbReference>
<reference evidence="3 4" key="1">
    <citation type="submission" date="2024-02" db="EMBL/GenBank/DDBJ databases">
        <authorList>
            <person name="Chen Y."/>
            <person name="Shah S."/>
            <person name="Dougan E. K."/>
            <person name="Thang M."/>
            <person name="Chan C."/>
        </authorList>
    </citation>
    <scope>NUCLEOTIDE SEQUENCE [LARGE SCALE GENOMIC DNA]</scope>
</reference>